<dbReference type="RefSeq" id="WP_380072124.1">
    <property type="nucleotide sequence ID" value="NZ_JBHRTO010000001.1"/>
</dbReference>
<comment type="caution">
    <text evidence="5">The sequence shown here is derived from an EMBL/GenBank/DDBJ whole genome shotgun (WGS) entry which is preliminary data.</text>
</comment>
<organism evidence="5 6">
    <name type="scientific">Cypionkella sinensis</name>
    <dbReference type="NCBI Taxonomy" id="1756043"/>
    <lineage>
        <taxon>Bacteria</taxon>
        <taxon>Pseudomonadati</taxon>
        <taxon>Pseudomonadota</taxon>
        <taxon>Alphaproteobacteria</taxon>
        <taxon>Rhodobacterales</taxon>
        <taxon>Paracoccaceae</taxon>
        <taxon>Cypionkella</taxon>
    </lineage>
</organism>
<feature type="domain" description="Tyr recombinase" evidence="4">
    <location>
        <begin position="113"/>
        <end position="281"/>
    </location>
</feature>
<keyword evidence="6" id="KW-1185">Reference proteome</keyword>
<protein>
    <submittedName>
        <fullName evidence="5">Tyrosine-type recombinase/integrase</fullName>
    </submittedName>
</protein>
<dbReference type="InterPro" id="IPR050090">
    <property type="entry name" value="Tyrosine_recombinase_XerCD"/>
</dbReference>
<dbReference type="SUPFAM" id="SSF56349">
    <property type="entry name" value="DNA breaking-rejoining enzymes"/>
    <property type="match status" value="1"/>
</dbReference>
<dbReference type="Gene3D" id="1.10.443.10">
    <property type="entry name" value="Intergrase catalytic core"/>
    <property type="match status" value="1"/>
</dbReference>
<accession>A0ABV7IVI3</accession>
<dbReference type="CDD" id="cd00796">
    <property type="entry name" value="INT_Rci_Hp1_C"/>
    <property type="match status" value="1"/>
</dbReference>
<keyword evidence="3" id="KW-0233">DNA recombination</keyword>
<dbReference type="InterPro" id="IPR013762">
    <property type="entry name" value="Integrase-like_cat_sf"/>
</dbReference>
<dbReference type="PANTHER" id="PTHR30349:SF94">
    <property type="entry name" value="INTEGRASE_RECOMBINASE HI_1414-RELATED"/>
    <property type="match status" value="1"/>
</dbReference>
<evidence type="ECO:0000256" key="3">
    <source>
        <dbReference type="ARBA" id="ARBA00023172"/>
    </source>
</evidence>
<reference evidence="6" key="1">
    <citation type="journal article" date="2019" name="Int. J. Syst. Evol. Microbiol.">
        <title>The Global Catalogue of Microorganisms (GCM) 10K type strain sequencing project: providing services to taxonomists for standard genome sequencing and annotation.</title>
        <authorList>
            <consortium name="The Broad Institute Genomics Platform"/>
            <consortium name="The Broad Institute Genome Sequencing Center for Infectious Disease"/>
            <person name="Wu L."/>
            <person name="Ma J."/>
        </authorList>
    </citation>
    <scope>NUCLEOTIDE SEQUENCE [LARGE SCALE GENOMIC DNA]</scope>
    <source>
        <strain evidence="6">KCTC 52039</strain>
    </source>
</reference>
<name>A0ABV7IVI3_9RHOB</name>
<dbReference type="Pfam" id="PF00589">
    <property type="entry name" value="Phage_integrase"/>
    <property type="match status" value="1"/>
</dbReference>
<sequence length="281" mass="31826">MILDAVDKPVDHGTFAQAMDRYAREVSPTKRGEWWEVLKLGNFSKDPIAETNMAKLTPELFAQWRDKRSTQVKPATVAREMQLMSAVLSCARREWGMIAVNPMSDVRRPKKPESRDRLPTDDELARLAHAAGDDLTTATARAFHAFKFALETAMRSGEIVALTRDRIDLKRRVAKLTHTKNGRSREVPLSSEAVRLIEALPQDLDPVFGLDNRTIDALWRKVRDKAQADGLNFHDSRHAAITRLSTKLDVLALARMVGHSDLRMLQVYYNESAENLAKRLD</sequence>
<dbReference type="PANTHER" id="PTHR30349">
    <property type="entry name" value="PHAGE INTEGRASE-RELATED"/>
    <property type="match status" value="1"/>
</dbReference>
<evidence type="ECO:0000313" key="5">
    <source>
        <dbReference type="EMBL" id="MFC3180500.1"/>
    </source>
</evidence>
<evidence type="ECO:0000256" key="1">
    <source>
        <dbReference type="ARBA" id="ARBA00022908"/>
    </source>
</evidence>
<evidence type="ECO:0000259" key="4">
    <source>
        <dbReference type="PROSITE" id="PS51898"/>
    </source>
</evidence>
<keyword evidence="1" id="KW-0229">DNA integration</keyword>
<dbReference type="Proteomes" id="UP001595547">
    <property type="component" value="Unassembled WGS sequence"/>
</dbReference>
<keyword evidence="2" id="KW-0238">DNA-binding</keyword>
<dbReference type="InterPro" id="IPR011010">
    <property type="entry name" value="DNA_brk_join_enz"/>
</dbReference>
<dbReference type="PROSITE" id="PS51898">
    <property type="entry name" value="TYR_RECOMBINASE"/>
    <property type="match status" value="1"/>
</dbReference>
<dbReference type="InterPro" id="IPR010998">
    <property type="entry name" value="Integrase_recombinase_N"/>
</dbReference>
<dbReference type="InterPro" id="IPR002104">
    <property type="entry name" value="Integrase_catalytic"/>
</dbReference>
<proteinExistence type="predicted"/>
<dbReference type="EMBL" id="JBHRTO010000001">
    <property type="protein sequence ID" value="MFC3180500.1"/>
    <property type="molecule type" value="Genomic_DNA"/>
</dbReference>
<evidence type="ECO:0000256" key="2">
    <source>
        <dbReference type="ARBA" id="ARBA00023125"/>
    </source>
</evidence>
<evidence type="ECO:0000313" key="6">
    <source>
        <dbReference type="Proteomes" id="UP001595547"/>
    </source>
</evidence>
<gene>
    <name evidence="5" type="ORF">ACFOGH_05830</name>
</gene>
<dbReference type="Gene3D" id="1.10.150.130">
    <property type="match status" value="1"/>
</dbReference>